<name>A0ABD2YDF5_9GENT</name>
<dbReference type="InterPro" id="IPR001810">
    <property type="entry name" value="F-box_dom"/>
</dbReference>
<evidence type="ECO:0000259" key="1">
    <source>
        <dbReference type="PROSITE" id="PS50181"/>
    </source>
</evidence>
<dbReference type="Gene3D" id="1.20.1280.50">
    <property type="match status" value="1"/>
</dbReference>
<proteinExistence type="predicted"/>
<evidence type="ECO:0000313" key="3">
    <source>
        <dbReference type="Proteomes" id="UP001630127"/>
    </source>
</evidence>
<organism evidence="2 3">
    <name type="scientific">Cinchona calisaya</name>
    <dbReference type="NCBI Taxonomy" id="153742"/>
    <lineage>
        <taxon>Eukaryota</taxon>
        <taxon>Viridiplantae</taxon>
        <taxon>Streptophyta</taxon>
        <taxon>Embryophyta</taxon>
        <taxon>Tracheophyta</taxon>
        <taxon>Spermatophyta</taxon>
        <taxon>Magnoliopsida</taxon>
        <taxon>eudicotyledons</taxon>
        <taxon>Gunneridae</taxon>
        <taxon>Pentapetalae</taxon>
        <taxon>asterids</taxon>
        <taxon>lamiids</taxon>
        <taxon>Gentianales</taxon>
        <taxon>Rubiaceae</taxon>
        <taxon>Cinchonoideae</taxon>
        <taxon>Cinchoneae</taxon>
        <taxon>Cinchona</taxon>
    </lineage>
</organism>
<dbReference type="SUPFAM" id="SSF81383">
    <property type="entry name" value="F-box domain"/>
    <property type="match status" value="1"/>
</dbReference>
<dbReference type="EMBL" id="JBJUIK010000014">
    <property type="protein sequence ID" value="KAL3504184.1"/>
    <property type="molecule type" value="Genomic_DNA"/>
</dbReference>
<dbReference type="PROSITE" id="PS50181">
    <property type="entry name" value="FBOX"/>
    <property type="match status" value="1"/>
</dbReference>
<evidence type="ECO:0000313" key="2">
    <source>
        <dbReference type="EMBL" id="KAL3504184.1"/>
    </source>
</evidence>
<reference evidence="2 3" key="1">
    <citation type="submission" date="2024-11" db="EMBL/GenBank/DDBJ databases">
        <title>A near-complete genome assembly of Cinchona calisaya.</title>
        <authorList>
            <person name="Lian D.C."/>
            <person name="Zhao X.W."/>
            <person name="Wei L."/>
        </authorList>
    </citation>
    <scope>NUCLEOTIDE SEQUENCE [LARGE SCALE GENOMIC DNA]</scope>
    <source>
        <tissue evidence="2">Nenye</tissue>
    </source>
</reference>
<gene>
    <name evidence="2" type="ORF">ACH5RR_034025</name>
</gene>
<comment type="caution">
    <text evidence="2">The sequence shown here is derived from an EMBL/GenBank/DDBJ whole genome shotgun (WGS) entry which is preliminary data.</text>
</comment>
<dbReference type="AlphaFoldDB" id="A0ABD2YDF5"/>
<dbReference type="Proteomes" id="UP001630127">
    <property type="component" value="Unassembled WGS sequence"/>
</dbReference>
<dbReference type="Pfam" id="PF00646">
    <property type="entry name" value="F-box"/>
    <property type="match status" value="1"/>
</dbReference>
<keyword evidence="3" id="KW-1185">Reference proteome</keyword>
<dbReference type="SMART" id="SM00256">
    <property type="entry name" value="FBOX"/>
    <property type="match status" value="1"/>
</dbReference>
<dbReference type="InterPro" id="IPR036047">
    <property type="entry name" value="F-box-like_dom_sf"/>
</dbReference>
<accession>A0ABD2YDF5</accession>
<sequence>MEQISGSENLFFNLPSHIGIDILSRLSTKTICLCRSVCKDWKKLLSGPDFAGFRLLRSPTTSLIIHKNKKSFNLVELEDEPNNHDFYYVPGTQMEPSKRIPPPYRMFMLVL</sequence>
<feature type="domain" description="F-box" evidence="1">
    <location>
        <begin position="8"/>
        <end position="56"/>
    </location>
</feature>
<protein>
    <recommendedName>
        <fullName evidence="1">F-box domain-containing protein</fullName>
    </recommendedName>
</protein>